<evidence type="ECO:0000313" key="3">
    <source>
        <dbReference type="EMBL" id="SEA70511.1"/>
    </source>
</evidence>
<dbReference type="OrthoDB" id="8563353at2"/>
<sequence length="150" mass="17050">MNLITTHLTRLLLSSTLLLSTTALAEQMISDGRYEIHYNAFNSSFITPEVAQLNNITRSKYRALVNVSVLKFEEDGSKTPVTAIVNGQVANLLGQAQQMEFQKIDEGNALYYIGSFRFTEEERLKISLEVQPDPNESPYNIEFEQTFYTD</sequence>
<protein>
    <recommendedName>
        <fullName evidence="2">DUF4426 domain-containing protein</fullName>
    </recommendedName>
</protein>
<keyword evidence="1" id="KW-0732">Signal</keyword>
<evidence type="ECO:0000313" key="4">
    <source>
        <dbReference type="Proteomes" id="UP000242469"/>
    </source>
</evidence>
<keyword evidence="4" id="KW-1185">Reference proteome</keyword>
<feature type="domain" description="DUF4426" evidence="2">
    <location>
        <begin position="31"/>
        <end position="150"/>
    </location>
</feature>
<dbReference type="Proteomes" id="UP000242469">
    <property type="component" value="Unassembled WGS sequence"/>
</dbReference>
<gene>
    <name evidence="3" type="ORF">SAMN02745729_10649</name>
</gene>
<dbReference type="RefSeq" id="WP_091825944.1">
    <property type="nucleotide sequence ID" value="NZ_FNRJ01000006.1"/>
</dbReference>
<proteinExistence type="predicted"/>
<reference evidence="4" key="1">
    <citation type="submission" date="2016-10" db="EMBL/GenBank/DDBJ databases">
        <authorList>
            <person name="Varghese N."/>
            <person name="Submissions S."/>
        </authorList>
    </citation>
    <scope>NUCLEOTIDE SEQUENCE [LARGE SCALE GENOMIC DNA]</scope>
    <source>
        <strain evidence="4">DSM 11526</strain>
    </source>
</reference>
<evidence type="ECO:0000256" key="1">
    <source>
        <dbReference type="SAM" id="SignalP"/>
    </source>
</evidence>
<evidence type="ECO:0000259" key="2">
    <source>
        <dbReference type="Pfam" id="PF14467"/>
    </source>
</evidence>
<dbReference type="EMBL" id="FNRJ01000006">
    <property type="protein sequence ID" value="SEA70511.1"/>
    <property type="molecule type" value="Genomic_DNA"/>
</dbReference>
<dbReference type="AlphaFoldDB" id="A0A1H4DCP1"/>
<name>A0A1H4DCP1_9GAMM</name>
<organism evidence="3 4">
    <name type="scientific">Marinobacterium iners DSM 11526</name>
    <dbReference type="NCBI Taxonomy" id="1122198"/>
    <lineage>
        <taxon>Bacteria</taxon>
        <taxon>Pseudomonadati</taxon>
        <taxon>Pseudomonadota</taxon>
        <taxon>Gammaproteobacteria</taxon>
        <taxon>Oceanospirillales</taxon>
        <taxon>Oceanospirillaceae</taxon>
        <taxon>Marinobacterium</taxon>
    </lineage>
</organism>
<dbReference type="Pfam" id="PF14467">
    <property type="entry name" value="DUF4426"/>
    <property type="match status" value="1"/>
</dbReference>
<feature type="chain" id="PRO_5017386580" description="DUF4426 domain-containing protein" evidence="1">
    <location>
        <begin position="26"/>
        <end position="150"/>
    </location>
</feature>
<accession>A0A1H4DCP1</accession>
<feature type="signal peptide" evidence="1">
    <location>
        <begin position="1"/>
        <end position="25"/>
    </location>
</feature>
<dbReference type="Gene3D" id="2.60.40.3340">
    <property type="entry name" value="Domain of unknown function DUF4426"/>
    <property type="match status" value="1"/>
</dbReference>
<dbReference type="STRING" id="1122198.SAMN02745729_10649"/>
<dbReference type="InterPro" id="IPR025218">
    <property type="entry name" value="DUF4426"/>
</dbReference>